<dbReference type="GO" id="GO:0003677">
    <property type="term" value="F:DNA binding"/>
    <property type="evidence" value="ECO:0007669"/>
    <property type="project" value="InterPro"/>
</dbReference>
<feature type="coiled-coil region" evidence="3">
    <location>
        <begin position="445"/>
        <end position="496"/>
    </location>
</feature>
<dbReference type="InterPro" id="IPR028211">
    <property type="entry name" value="Ntr2"/>
</dbReference>
<feature type="region of interest" description="Disordered" evidence="4">
    <location>
        <begin position="1"/>
        <end position="188"/>
    </location>
</feature>
<sequence>MSSFAAKRKARVIQTFDDDGNDPNPQSTTSDEGQSDRKLSATISAQALLNGPPLLIPSPQKSEQADALPAESAPIGRIRFGRNKPAKSSALRKSIHINDELEDDPTSAPATSRRDNGEDRGDENESGAPVVVRPTFGRAGSSKVKKRPGSTRLSFGPGTATTDANEDNEDSAGGGVVKPFTPKKPLGQRILGSNALRKSASLQNLAGDLPMRFGAEEEAPKYSKEYLEELQSSTPNTPQNLASLQIRDEDEMELDQAELEGALVVQSTEVALPPARQGAPASILTETEIRERKERRARLAKEADFISFDDNGSENDEEQRGGDRGEGRLTVNFPTKKKETRLIAEDEDLGEGYDEFVSDGQLALGKRAERDAVKRHRKEMADLIQAAEDGSDAESDDSEAERRAAYEAAQRRAGMDGLHRPDEDLDANGSSFGADGIVIPRMKPLPKLKEVMQRMRENVQGLEDEVNRKQTRIQGLEKEKEEILAREKEVQEILNQAGAKYQAAVASAGGGHMGDVAKVAMTTTTAAAAAPGNTQSPLPGLPPGLAGHLPVERGLESFGATPTRREDTEEMA</sequence>
<keyword evidence="6" id="KW-1185">Reference proteome</keyword>
<feature type="compositionally biased region" description="Basic residues" evidence="4">
    <location>
        <begin position="1"/>
        <end position="11"/>
    </location>
</feature>
<dbReference type="EMBL" id="MU853581">
    <property type="protein sequence ID" value="KAK4144010.1"/>
    <property type="molecule type" value="Genomic_DNA"/>
</dbReference>
<feature type="compositionally biased region" description="Polar residues" evidence="4">
    <location>
        <begin position="23"/>
        <end position="32"/>
    </location>
</feature>
<dbReference type="PANTHER" id="PTHR12214">
    <property type="entry name" value="GC-RICH SEQUENCE DNA-BINDING FACTOR"/>
    <property type="match status" value="1"/>
</dbReference>
<evidence type="ECO:0000313" key="6">
    <source>
        <dbReference type="Proteomes" id="UP001302676"/>
    </source>
</evidence>
<accession>A0AAN6V3E8</accession>
<comment type="caution">
    <text evidence="5">The sequence shown here is derived from an EMBL/GenBank/DDBJ whole genome shotgun (WGS) entry which is preliminary data.</text>
</comment>
<feature type="compositionally biased region" description="Acidic residues" evidence="4">
    <location>
        <begin position="389"/>
        <end position="399"/>
    </location>
</feature>
<organism evidence="5 6">
    <name type="scientific">Dichotomopilus funicola</name>
    <dbReference type="NCBI Taxonomy" id="1934379"/>
    <lineage>
        <taxon>Eukaryota</taxon>
        <taxon>Fungi</taxon>
        <taxon>Dikarya</taxon>
        <taxon>Ascomycota</taxon>
        <taxon>Pezizomycotina</taxon>
        <taxon>Sordariomycetes</taxon>
        <taxon>Sordariomycetidae</taxon>
        <taxon>Sordariales</taxon>
        <taxon>Chaetomiaceae</taxon>
        <taxon>Dichotomopilus</taxon>
    </lineage>
</organism>
<feature type="compositionally biased region" description="Basic and acidic residues" evidence="4">
    <location>
        <begin position="400"/>
        <end position="422"/>
    </location>
</feature>
<proteinExistence type="predicted"/>
<evidence type="ECO:0000256" key="4">
    <source>
        <dbReference type="SAM" id="MobiDB-lite"/>
    </source>
</evidence>
<dbReference type="PANTHER" id="PTHR12214:SF0">
    <property type="entry name" value="LD29489P"/>
    <property type="match status" value="1"/>
</dbReference>
<reference evidence="5" key="1">
    <citation type="journal article" date="2023" name="Mol. Phylogenet. Evol.">
        <title>Genome-scale phylogeny and comparative genomics of the fungal order Sordariales.</title>
        <authorList>
            <person name="Hensen N."/>
            <person name="Bonometti L."/>
            <person name="Westerberg I."/>
            <person name="Brannstrom I.O."/>
            <person name="Guillou S."/>
            <person name="Cros-Aarteil S."/>
            <person name="Calhoun S."/>
            <person name="Haridas S."/>
            <person name="Kuo A."/>
            <person name="Mondo S."/>
            <person name="Pangilinan J."/>
            <person name="Riley R."/>
            <person name="LaButti K."/>
            <person name="Andreopoulos B."/>
            <person name="Lipzen A."/>
            <person name="Chen C."/>
            <person name="Yan M."/>
            <person name="Daum C."/>
            <person name="Ng V."/>
            <person name="Clum A."/>
            <person name="Steindorff A."/>
            <person name="Ohm R.A."/>
            <person name="Martin F."/>
            <person name="Silar P."/>
            <person name="Natvig D.O."/>
            <person name="Lalanne C."/>
            <person name="Gautier V."/>
            <person name="Ament-Velasquez S.L."/>
            <person name="Kruys A."/>
            <person name="Hutchinson M.I."/>
            <person name="Powell A.J."/>
            <person name="Barry K."/>
            <person name="Miller A.N."/>
            <person name="Grigoriev I.V."/>
            <person name="Debuchy R."/>
            <person name="Gladieux P."/>
            <person name="Hiltunen Thoren M."/>
            <person name="Johannesson H."/>
        </authorList>
    </citation>
    <scope>NUCLEOTIDE SEQUENCE</scope>
    <source>
        <strain evidence="5">CBS 141.50</strain>
    </source>
</reference>
<gene>
    <name evidence="5" type="ORF">C8A04DRAFT_11938</name>
</gene>
<dbReference type="AlphaFoldDB" id="A0AAN6V3E8"/>
<evidence type="ECO:0000313" key="5">
    <source>
        <dbReference type="EMBL" id="KAK4144010.1"/>
    </source>
</evidence>
<keyword evidence="3" id="KW-0175">Coiled coil</keyword>
<protein>
    <submittedName>
        <fullName evidence="5">Nineteen complex-related protein 2-domain-containing protein</fullName>
    </submittedName>
</protein>
<dbReference type="Pfam" id="PF15458">
    <property type="entry name" value="NTR2"/>
    <property type="match status" value="1"/>
</dbReference>
<dbReference type="GeneID" id="87813767"/>
<feature type="compositionally biased region" description="Basic and acidic residues" evidence="4">
    <location>
        <begin position="563"/>
        <end position="572"/>
    </location>
</feature>
<evidence type="ECO:0000256" key="3">
    <source>
        <dbReference type="SAM" id="Coils"/>
    </source>
</evidence>
<dbReference type="Proteomes" id="UP001302676">
    <property type="component" value="Unassembled WGS sequence"/>
</dbReference>
<evidence type="ECO:0000256" key="1">
    <source>
        <dbReference type="ARBA" id="ARBA00004123"/>
    </source>
</evidence>
<comment type="subcellular location">
    <subcellularLocation>
        <location evidence="1">Nucleus</location>
    </subcellularLocation>
</comment>
<evidence type="ECO:0000256" key="2">
    <source>
        <dbReference type="ARBA" id="ARBA00023242"/>
    </source>
</evidence>
<dbReference type="InterPro" id="IPR012890">
    <property type="entry name" value="GCFC2-like"/>
</dbReference>
<reference evidence="5" key="2">
    <citation type="submission" date="2023-05" db="EMBL/GenBank/DDBJ databases">
        <authorList>
            <consortium name="Lawrence Berkeley National Laboratory"/>
            <person name="Steindorff A."/>
            <person name="Hensen N."/>
            <person name="Bonometti L."/>
            <person name="Westerberg I."/>
            <person name="Brannstrom I.O."/>
            <person name="Guillou S."/>
            <person name="Cros-Aarteil S."/>
            <person name="Calhoun S."/>
            <person name="Haridas S."/>
            <person name="Kuo A."/>
            <person name="Mondo S."/>
            <person name="Pangilinan J."/>
            <person name="Riley R."/>
            <person name="Labutti K."/>
            <person name="Andreopoulos B."/>
            <person name="Lipzen A."/>
            <person name="Chen C."/>
            <person name="Yanf M."/>
            <person name="Daum C."/>
            <person name="Ng V."/>
            <person name="Clum A."/>
            <person name="Ohm R."/>
            <person name="Martin F."/>
            <person name="Silar P."/>
            <person name="Natvig D."/>
            <person name="Lalanne C."/>
            <person name="Gautier V."/>
            <person name="Ament-Velasquez S.L."/>
            <person name="Kruys A."/>
            <person name="Hutchinson M.I."/>
            <person name="Powell A.J."/>
            <person name="Barry K."/>
            <person name="Miller A.N."/>
            <person name="Grigoriev I.V."/>
            <person name="Debuchy R."/>
            <person name="Gladieux P."/>
            <person name="Thoren M.H."/>
            <person name="Johannesson H."/>
        </authorList>
    </citation>
    <scope>NUCLEOTIDE SEQUENCE</scope>
    <source>
        <strain evidence="5">CBS 141.50</strain>
    </source>
</reference>
<feature type="compositionally biased region" description="Basic and acidic residues" evidence="4">
    <location>
        <begin position="318"/>
        <end position="327"/>
    </location>
</feature>
<dbReference type="RefSeq" id="XP_062637381.1">
    <property type="nucleotide sequence ID" value="XM_062777154.1"/>
</dbReference>
<name>A0AAN6V3E8_9PEZI</name>
<feature type="region of interest" description="Disordered" evidence="4">
    <location>
        <begin position="528"/>
        <end position="572"/>
    </location>
</feature>
<feature type="region of interest" description="Disordered" evidence="4">
    <location>
        <begin position="301"/>
        <end position="333"/>
    </location>
</feature>
<feature type="region of interest" description="Disordered" evidence="4">
    <location>
        <begin position="384"/>
        <end position="438"/>
    </location>
</feature>
<keyword evidence="2" id="KW-0539">Nucleus</keyword>
<dbReference type="GO" id="GO:0000390">
    <property type="term" value="P:spliceosomal complex disassembly"/>
    <property type="evidence" value="ECO:0007669"/>
    <property type="project" value="InterPro"/>
</dbReference>
<dbReference type="GO" id="GO:0071008">
    <property type="term" value="C:U2-type post-mRNA release spliceosomal complex"/>
    <property type="evidence" value="ECO:0007669"/>
    <property type="project" value="InterPro"/>
</dbReference>